<feature type="transmembrane region" description="Helical" evidence="9">
    <location>
        <begin position="12"/>
        <end position="29"/>
    </location>
</feature>
<feature type="transmembrane region" description="Helical" evidence="9">
    <location>
        <begin position="148"/>
        <end position="170"/>
    </location>
</feature>
<feature type="transmembrane region" description="Helical" evidence="9">
    <location>
        <begin position="41"/>
        <end position="61"/>
    </location>
</feature>
<evidence type="ECO:0000313" key="11">
    <source>
        <dbReference type="EMBL" id="KAL1879460.1"/>
    </source>
</evidence>
<dbReference type="PANTHER" id="PTHR19241">
    <property type="entry name" value="ATP-BINDING CASSETTE TRANSPORTER"/>
    <property type="match status" value="1"/>
</dbReference>
<dbReference type="Pfam" id="PF00005">
    <property type="entry name" value="ABC_tran"/>
    <property type="match status" value="1"/>
</dbReference>
<dbReference type="InterPro" id="IPR034003">
    <property type="entry name" value="ABCG_PDR_2"/>
</dbReference>
<dbReference type="EMBL" id="JAVDPF010000010">
    <property type="protein sequence ID" value="KAL1879460.1"/>
    <property type="molecule type" value="Genomic_DNA"/>
</dbReference>
<evidence type="ECO:0000256" key="3">
    <source>
        <dbReference type="ARBA" id="ARBA00022448"/>
    </source>
</evidence>
<keyword evidence="7 9" id="KW-1133">Transmembrane helix</keyword>
<gene>
    <name evidence="11" type="ORF">Plec18167_003915</name>
</gene>
<dbReference type="PROSITE" id="PS50893">
    <property type="entry name" value="ABC_TRANSPORTER_2"/>
    <property type="match status" value="1"/>
</dbReference>
<feature type="transmembrane region" description="Helical" evidence="9">
    <location>
        <begin position="682"/>
        <end position="701"/>
    </location>
</feature>
<evidence type="ECO:0000256" key="1">
    <source>
        <dbReference type="ARBA" id="ARBA00004141"/>
    </source>
</evidence>
<evidence type="ECO:0000256" key="8">
    <source>
        <dbReference type="ARBA" id="ARBA00023136"/>
    </source>
</evidence>
<evidence type="ECO:0000256" key="9">
    <source>
        <dbReference type="SAM" id="Phobius"/>
    </source>
</evidence>
<dbReference type="InterPro" id="IPR043926">
    <property type="entry name" value="ABCG_dom"/>
</dbReference>
<dbReference type="InterPro" id="IPR003439">
    <property type="entry name" value="ABC_transporter-like_ATP-bd"/>
</dbReference>
<keyword evidence="4 9" id="KW-0812">Transmembrane</keyword>
<reference evidence="11 12" key="1">
    <citation type="journal article" date="2024" name="IMA Fungus">
        <title>IMA Genome - F19 : A genome assembly and annotation guide to empower mycologists, including annotated draft genome sequences of Ceratocystis pirilliformis, Diaporthe australafricana, Fusarium ophioides, Paecilomyces lecythidis, and Sporothrix stenoceras.</title>
        <authorList>
            <person name="Aylward J."/>
            <person name="Wilson A.M."/>
            <person name="Visagie C.M."/>
            <person name="Spraker J."/>
            <person name="Barnes I."/>
            <person name="Buitendag C."/>
            <person name="Ceriani C."/>
            <person name="Del Mar Angel L."/>
            <person name="du Plessis D."/>
            <person name="Fuchs T."/>
            <person name="Gasser K."/>
            <person name="Kramer D."/>
            <person name="Li W."/>
            <person name="Munsamy K."/>
            <person name="Piso A."/>
            <person name="Price J.L."/>
            <person name="Sonnekus B."/>
            <person name="Thomas C."/>
            <person name="van der Nest A."/>
            <person name="van Dijk A."/>
            <person name="van Heerden A."/>
            <person name="van Vuuren N."/>
            <person name="Yilmaz N."/>
            <person name="Duong T.A."/>
            <person name="van der Merwe N.A."/>
            <person name="Wingfield M.J."/>
            <person name="Wingfield B.D."/>
        </authorList>
    </citation>
    <scope>NUCLEOTIDE SEQUENCE [LARGE SCALE GENOMIC DNA]</scope>
    <source>
        <strain evidence="11 12">CMW 18167</strain>
    </source>
</reference>
<keyword evidence="3" id="KW-0813">Transport</keyword>
<dbReference type="InterPro" id="IPR013525">
    <property type="entry name" value="ABC2_TM"/>
</dbReference>
<keyword evidence="5" id="KW-0547">Nucleotide-binding</keyword>
<dbReference type="Proteomes" id="UP001583193">
    <property type="component" value="Unassembled WGS sequence"/>
</dbReference>
<evidence type="ECO:0000256" key="7">
    <source>
        <dbReference type="ARBA" id="ARBA00022989"/>
    </source>
</evidence>
<feature type="transmembrane region" description="Helical" evidence="9">
    <location>
        <begin position="603"/>
        <end position="629"/>
    </location>
</feature>
<evidence type="ECO:0000259" key="10">
    <source>
        <dbReference type="PROSITE" id="PS50893"/>
    </source>
</evidence>
<comment type="similarity">
    <text evidence="2">Belongs to the ABC transporter superfamily. ABCG family. PDR (TC 3.A.1.205) subfamily.</text>
</comment>
<feature type="domain" description="ABC transporter" evidence="10">
    <location>
        <begin position="218"/>
        <end position="487"/>
    </location>
</feature>
<evidence type="ECO:0000256" key="4">
    <source>
        <dbReference type="ARBA" id="ARBA00022692"/>
    </source>
</evidence>
<dbReference type="Pfam" id="PF01061">
    <property type="entry name" value="ABC2_membrane"/>
    <property type="match status" value="2"/>
</dbReference>
<dbReference type="InterPro" id="IPR010929">
    <property type="entry name" value="PDR_CDR_ABC"/>
</dbReference>
<comment type="caution">
    <text evidence="11">The sequence shown here is derived from an EMBL/GenBank/DDBJ whole genome shotgun (WGS) entry which is preliminary data.</text>
</comment>
<sequence length="813" mass="92104">MSALQVDAGKFFTFWIVVIAETLCFQQLFRSIGAMCKHFGVASMMTGLLTTIFFVYGGYLIPYEKMHVWFRWIFYLNPGSYTFESLMANEFSGLKLECVAPDYIPYGDGYSDSVSQYRGCSVLGSNAQGVIDGDSYIREQYSYSRHHIWRGFGVLIGFWIFFLFLTALGFELHDSNGGSSMLLYKRGSKKTHDEEISTEKQEEVKRNALSQSLKQSNFTWKDLDYYVQYHGQQKQLLNKVFGFVKPGNLVALMGSSGAGKTTLLDVLAQRKDAGEIRGSILIDGRPQGISFQRTTGYCEQMDVHEGTATVKEALLFSAVLRQPASVPYEEKVAYVEHIIDLLELSDICDALIGVPGAGLSIEQRKRVTLGVELVAKPTLLFLDEPTSGLDGQSAYNICTIHQPSAVLFDAFDTLLLLAKGGRMTYFGETGKESSKLLEYFSKNGAPCPPDANPAEHIVEVVQGNTSQAVDWVEIWNNSEERKQALAELEALNYASKSDANYVEDTADFATSHWFQFKTVSYRLMVQIWRSPDYMWNKIILHVFAALFSGFTFWMMGNGTFDLQLRLFAIFNFIFVAPGCINQMQPFFLHNRDLFETREKKSKIYHWVAFISAQAICEIPYLIICATLYFGCWYFTAGFPVTAAISGHVYLQMIFYEFLYTSIGQAIAAYAPNEYFAAIMNPVLIGAGMVSFCGVVVPYSQMQPFWRYWLYYLDPFTYLVGGLLGEVLWDVKVECKPEEFVHFQSPPGQTCGEYMATFLSEQTGYLLDSNSTSCSFCQYNTGADYAKTFNLNEKYYSWRDVSIHSWLLIYRDAD</sequence>
<dbReference type="InterPro" id="IPR027417">
    <property type="entry name" value="P-loop_NTPase"/>
</dbReference>
<keyword evidence="6" id="KW-0067">ATP-binding</keyword>
<dbReference type="InterPro" id="IPR003593">
    <property type="entry name" value="AAA+_ATPase"/>
</dbReference>
<feature type="transmembrane region" description="Helical" evidence="9">
    <location>
        <begin position="538"/>
        <end position="556"/>
    </location>
</feature>
<comment type="subcellular location">
    <subcellularLocation>
        <location evidence="1">Membrane</location>
        <topology evidence="1">Multi-pass membrane protein</topology>
    </subcellularLocation>
</comment>
<keyword evidence="8 9" id="KW-0472">Membrane</keyword>
<organism evidence="11 12">
    <name type="scientific">Paecilomyces lecythidis</name>
    <dbReference type="NCBI Taxonomy" id="3004212"/>
    <lineage>
        <taxon>Eukaryota</taxon>
        <taxon>Fungi</taxon>
        <taxon>Dikarya</taxon>
        <taxon>Ascomycota</taxon>
        <taxon>Pezizomycotina</taxon>
        <taxon>Eurotiomycetes</taxon>
        <taxon>Eurotiomycetidae</taxon>
        <taxon>Eurotiales</taxon>
        <taxon>Thermoascaceae</taxon>
        <taxon>Paecilomyces</taxon>
    </lineage>
</organism>
<protein>
    <recommendedName>
        <fullName evidence="10">ABC transporter domain-containing protein</fullName>
    </recommendedName>
</protein>
<evidence type="ECO:0000313" key="12">
    <source>
        <dbReference type="Proteomes" id="UP001583193"/>
    </source>
</evidence>
<dbReference type="Gene3D" id="3.40.50.300">
    <property type="entry name" value="P-loop containing nucleotide triphosphate hydrolases"/>
    <property type="match status" value="1"/>
</dbReference>
<evidence type="ECO:0000256" key="6">
    <source>
        <dbReference type="ARBA" id="ARBA00022840"/>
    </source>
</evidence>
<evidence type="ECO:0000256" key="5">
    <source>
        <dbReference type="ARBA" id="ARBA00022741"/>
    </source>
</evidence>
<accession>A0ABR3XTZ2</accession>
<dbReference type="SMART" id="SM00382">
    <property type="entry name" value="AAA"/>
    <property type="match status" value="1"/>
</dbReference>
<dbReference type="Pfam" id="PF06422">
    <property type="entry name" value="PDR_CDR"/>
    <property type="match status" value="1"/>
</dbReference>
<keyword evidence="12" id="KW-1185">Reference proteome</keyword>
<evidence type="ECO:0000256" key="2">
    <source>
        <dbReference type="ARBA" id="ARBA00006012"/>
    </source>
</evidence>
<dbReference type="CDD" id="cd03232">
    <property type="entry name" value="ABCG_PDR_domain2"/>
    <property type="match status" value="1"/>
</dbReference>
<dbReference type="SUPFAM" id="SSF52540">
    <property type="entry name" value="P-loop containing nucleoside triphosphate hydrolases"/>
    <property type="match status" value="1"/>
</dbReference>
<feature type="transmembrane region" description="Helical" evidence="9">
    <location>
        <begin position="562"/>
        <end position="583"/>
    </location>
</feature>
<name>A0ABR3XTZ2_9EURO</name>
<dbReference type="Pfam" id="PF19055">
    <property type="entry name" value="ABC2_membrane_7"/>
    <property type="match status" value="1"/>
</dbReference>
<proteinExistence type="inferred from homology"/>